<dbReference type="PANTHER" id="PTHR37299">
    <property type="entry name" value="TRANSCRIPTIONAL REGULATOR-RELATED"/>
    <property type="match status" value="1"/>
</dbReference>
<reference evidence="4 5" key="1">
    <citation type="submission" date="2016-10" db="EMBL/GenBank/DDBJ databases">
        <authorList>
            <person name="de Groot N.N."/>
        </authorList>
    </citation>
    <scope>NUCLEOTIDE SEQUENCE [LARGE SCALE GENOMIC DNA]</scope>
    <source>
        <strain evidence="4 5">DSM 28286</strain>
    </source>
</reference>
<dbReference type="Pfam" id="PF04397">
    <property type="entry name" value="LytTR"/>
    <property type="match status" value="1"/>
</dbReference>
<dbReference type="Gene3D" id="3.40.50.2300">
    <property type="match status" value="1"/>
</dbReference>
<dbReference type="PANTHER" id="PTHR37299:SF1">
    <property type="entry name" value="STAGE 0 SPORULATION PROTEIN A HOMOLOG"/>
    <property type="match status" value="1"/>
</dbReference>
<evidence type="ECO:0000313" key="4">
    <source>
        <dbReference type="EMBL" id="SFP60123.1"/>
    </source>
</evidence>
<gene>
    <name evidence="4" type="ORF">SAMN05444277_101342</name>
</gene>
<dbReference type="InterPro" id="IPR007492">
    <property type="entry name" value="LytTR_DNA-bd_dom"/>
</dbReference>
<evidence type="ECO:0000259" key="2">
    <source>
        <dbReference type="PROSITE" id="PS50110"/>
    </source>
</evidence>
<feature type="domain" description="Response regulatory" evidence="2">
    <location>
        <begin position="3"/>
        <end position="114"/>
    </location>
</feature>
<proteinExistence type="predicted"/>
<accession>A0A1I5RNQ8</accession>
<dbReference type="Proteomes" id="UP000199031">
    <property type="component" value="Unassembled WGS sequence"/>
</dbReference>
<dbReference type="SMART" id="SM00850">
    <property type="entry name" value="LytTR"/>
    <property type="match status" value="1"/>
</dbReference>
<evidence type="ECO:0000256" key="1">
    <source>
        <dbReference type="PROSITE-ProRule" id="PRU00169"/>
    </source>
</evidence>
<dbReference type="Gene3D" id="2.40.50.1020">
    <property type="entry name" value="LytTr DNA-binding domain"/>
    <property type="match status" value="1"/>
</dbReference>
<dbReference type="RefSeq" id="WP_090653865.1">
    <property type="nucleotide sequence ID" value="NZ_FOXQ01000001.1"/>
</dbReference>
<dbReference type="OrthoDB" id="1646880at2"/>
<dbReference type="EMBL" id="FOXQ01000001">
    <property type="protein sequence ID" value="SFP60123.1"/>
    <property type="molecule type" value="Genomic_DNA"/>
</dbReference>
<dbReference type="InterPro" id="IPR001789">
    <property type="entry name" value="Sig_transdc_resp-reg_receiver"/>
</dbReference>
<dbReference type="InterPro" id="IPR046947">
    <property type="entry name" value="LytR-like"/>
</dbReference>
<name>A0A1I5RNQ8_9BACT</name>
<dbReference type="SMART" id="SM00448">
    <property type="entry name" value="REC"/>
    <property type="match status" value="1"/>
</dbReference>
<dbReference type="GO" id="GO:0003677">
    <property type="term" value="F:DNA binding"/>
    <property type="evidence" value="ECO:0007669"/>
    <property type="project" value="InterPro"/>
</dbReference>
<evidence type="ECO:0000259" key="3">
    <source>
        <dbReference type="PROSITE" id="PS50930"/>
    </source>
</evidence>
<keyword evidence="1" id="KW-0597">Phosphoprotein</keyword>
<dbReference type="AlphaFoldDB" id="A0A1I5RNQ8"/>
<feature type="modified residue" description="4-aspartylphosphate" evidence="1">
    <location>
        <position position="54"/>
    </location>
</feature>
<dbReference type="GO" id="GO:0000156">
    <property type="term" value="F:phosphorelay response regulator activity"/>
    <property type="evidence" value="ECO:0007669"/>
    <property type="project" value="InterPro"/>
</dbReference>
<sequence length="227" mass="26327">MIDCIIIEDDHISSFHLRRLVEQESSLALHGTFFSAREALDFLSKEMIDLIFLDIEMPDVTGFDLLDQLPYRPYIILTTSKTEYAFTAFQYNVVDYLKKPITLPRFKESIEKIKPRINHEKARVSNDIFIKADGKLIRLHDNDINFIEAVGDYVKFVTTEKTFLSLATLKSIEEKLNPDAFVKVHRSYIINTKKISDIEDNTILIGKHVIPISKAHRKVIMDRLNII</sequence>
<dbReference type="PROSITE" id="PS50930">
    <property type="entry name" value="HTH_LYTTR"/>
    <property type="match status" value="1"/>
</dbReference>
<dbReference type="PROSITE" id="PS50110">
    <property type="entry name" value="RESPONSE_REGULATORY"/>
    <property type="match status" value="1"/>
</dbReference>
<protein>
    <submittedName>
        <fullName evidence="4">Two component transcriptional regulator, LytTR family</fullName>
    </submittedName>
</protein>
<feature type="domain" description="HTH LytTR-type" evidence="3">
    <location>
        <begin position="128"/>
        <end position="226"/>
    </location>
</feature>
<evidence type="ECO:0000313" key="5">
    <source>
        <dbReference type="Proteomes" id="UP000199031"/>
    </source>
</evidence>
<dbReference type="InterPro" id="IPR011006">
    <property type="entry name" value="CheY-like_superfamily"/>
</dbReference>
<organism evidence="4 5">
    <name type="scientific">Parafilimonas terrae</name>
    <dbReference type="NCBI Taxonomy" id="1465490"/>
    <lineage>
        <taxon>Bacteria</taxon>
        <taxon>Pseudomonadati</taxon>
        <taxon>Bacteroidota</taxon>
        <taxon>Chitinophagia</taxon>
        <taxon>Chitinophagales</taxon>
        <taxon>Chitinophagaceae</taxon>
        <taxon>Parafilimonas</taxon>
    </lineage>
</organism>
<dbReference type="STRING" id="1465490.SAMN05444277_101342"/>
<dbReference type="Pfam" id="PF00072">
    <property type="entry name" value="Response_reg"/>
    <property type="match status" value="1"/>
</dbReference>
<dbReference type="SUPFAM" id="SSF52172">
    <property type="entry name" value="CheY-like"/>
    <property type="match status" value="1"/>
</dbReference>
<keyword evidence="5" id="KW-1185">Reference proteome</keyword>